<proteinExistence type="predicted"/>
<accession>A0ABV8GP25</accession>
<evidence type="ECO:0000313" key="1">
    <source>
        <dbReference type="EMBL" id="MFC4014665.1"/>
    </source>
</evidence>
<sequence length="137" mass="15394">MSTTTDQYTDATVIEQAAAILWLHYGDDDILTEPQKAALDSLAARLTTLAHAEEDEEEIEPGHFAIAVAFDYEETATHHVTARVVVPETIADDVSEVTTFLRVHEDAWFEQFDPDVRDVVDDETHLDNVRILKLVES</sequence>
<gene>
    <name evidence="1" type="ORF">ACFOY2_46095</name>
</gene>
<name>A0ABV8GP25_9ACTN</name>
<keyword evidence="2" id="KW-1185">Reference proteome</keyword>
<evidence type="ECO:0000313" key="2">
    <source>
        <dbReference type="Proteomes" id="UP001595851"/>
    </source>
</evidence>
<dbReference type="EMBL" id="JBHSBI010000036">
    <property type="protein sequence ID" value="MFC4014665.1"/>
    <property type="molecule type" value="Genomic_DNA"/>
</dbReference>
<protein>
    <submittedName>
        <fullName evidence="1">Uncharacterized protein</fullName>
    </submittedName>
</protein>
<reference evidence="2" key="1">
    <citation type="journal article" date="2019" name="Int. J. Syst. Evol. Microbiol.">
        <title>The Global Catalogue of Microorganisms (GCM) 10K type strain sequencing project: providing services to taxonomists for standard genome sequencing and annotation.</title>
        <authorList>
            <consortium name="The Broad Institute Genomics Platform"/>
            <consortium name="The Broad Institute Genome Sequencing Center for Infectious Disease"/>
            <person name="Wu L."/>
            <person name="Ma J."/>
        </authorList>
    </citation>
    <scope>NUCLEOTIDE SEQUENCE [LARGE SCALE GENOMIC DNA]</scope>
    <source>
        <strain evidence="2">TBRC 1276</strain>
    </source>
</reference>
<comment type="caution">
    <text evidence="1">The sequence shown here is derived from an EMBL/GenBank/DDBJ whole genome shotgun (WGS) entry which is preliminary data.</text>
</comment>
<dbReference type="Proteomes" id="UP001595851">
    <property type="component" value="Unassembled WGS sequence"/>
</dbReference>
<organism evidence="1 2">
    <name type="scientific">Nonomuraea purpurea</name>
    <dbReference type="NCBI Taxonomy" id="1849276"/>
    <lineage>
        <taxon>Bacteria</taxon>
        <taxon>Bacillati</taxon>
        <taxon>Actinomycetota</taxon>
        <taxon>Actinomycetes</taxon>
        <taxon>Streptosporangiales</taxon>
        <taxon>Streptosporangiaceae</taxon>
        <taxon>Nonomuraea</taxon>
    </lineage>
</organism>
<dbReference type="RefSeq" id="WP_379534500.1">
    <property type="nucleotide sequence ID" value="NZ_JBHSBI010000036.1"/>
</dbReference>